<proteinExistence type="predicted"/>
<keyword evidence="2" id="KW-1185">Reference proteome</keyword>
<dbReference type="Proteomes" id="UP000008022">
    <property type="component" value="Unassembled WGS sequence"/>
</dbReference>
<name>A0A0E0R3K2_ORYRU</name>
<organism evidence="1 2">
    <name type="scientific">Oryza rufipogon</name>
    <name type="common">Brownbeard rice</name>
    <name type="synonym">Asian wild rice</name>
    <dbReference type="NCBI Taxonomy" id="4529"/>
    <lineage>
        <taxon>Eukaryota</taxon>
        <taxon>Viridiplantae</taxon>
        <taxon>Streptophyta</taxon>
        <taxon>Embryophyta</taxon>
        <taxon>Tracheophyta</taxon>
        <taxon>Spermatophyta</taxon>
        <taxon>Magnoliopsida</taxon>
        <taxon>Liliopsida</taxon>
        <taxon>Poales</taxon>
        <taxon>Poaceae</taxon>
        <taxon>BOP clade</taxon>
        <taxon>Oryzoideae</taxon>
        <taxon>Oryzeae</taxon>
        <taxon>Oryzinae</taxon>
        <taxon>Oryza</taxon>
    </lineage>
</organism>
<accession>A0A0E0R3K2</accession>
<dbReference type="Gramene" id="ORUFI11G01390.1">
    <property type="protein sequence ID" value="ORUFI11G01390.1"/>
    <property type="gene ID" value="ORUFI11G01390"/>
</dbReference>
<dbReference type="AlphaFoldDB" id="A0A0E0R3K2"/>
<dbReference type="HOGENOM" id="CLU_1557779_0_0_1"/>
<protein>
    <submittedName>
        <fullName evidence="1">Uncharacterized protein</fullName>
    </submittedName>
</protein>
<reference evidence="1" key="2">
    <citation type="submission" date="2015-06" db="UniProtKB">
        <authorList>
            <consortium name="EnsemblPlants"/>
        </authorList>
    </citation>
    <scope>IDENTIFICATION</scope>
</reference>
<evidence type="ECO:0000313" key="1">
    <source>
        <dbReference type="EnsemblPlants" id="ORUFI11G01390.1"/>
    </source>
</evidence>
<dbReference type="EnsemblPlants" id="ORUFI11G01390.1">
    <property type="protein sequence ID" value="ORUFI11G01390.1"/>
    <property type="gene ID" value="ORUFI11G01390"/>
</dbReference>
<dbReference type="OMA" id="AVISEPW"/>
<reference evidence="2" key="1">
    <citation type="submission" date="2013-06" db="EMBL/GenBank/DDBJ databases">
        <authorList>
            <person name="Zhao Q."/>
        </authorList>
    </citation>
    <scope>NUCLEOTIDE SEQUENCE</scope>
    <source>
        <strain evidence="2">cv. W1943</strain>
    </source>
</reference>
<evidence type="ECO:0000313" key="2">
    <source>
        <dbReference type="Proteomes" id="UP000008022"/>
    </source>
</evidence>
<sequence>MRGAAEEEEVVGGRAPHGWLPNEAGLRRRRGSRLVYYSVDVAIANVLATTSKKPPSKTIPGFTVEGCDLTEGKSTREFSVLTHATFILMAVISEPWVHVHAWVSLSAPLLMKCEFGQNRQKCMCDCKPSPYAVLLANSTGTVARSADNRVREGMAGETAVYSKQYSVLVSGE</sequence>